<dbReference type="AlphaFoldDB" id="A0A2P5DK28"/>
<name>A0A2P5DK28_TREOI</name>
<keyword evidence="2" id="KW-1185">Reference proteome</keyword>
<sequence length="44" mass="5081">IRNPRNHCYLESVNDETISFRAVMRDVLGYSERMVLLGILSLAK</sequence>
<comment type="caution">
    <text evidence="1">The sequence shown here is derived from an EMBL/GenBank/DDBJ whole genome shotgun (WGS) entry which is preliminary data.</text>
</comment>
<dbReference type="InParanoid" id="A0A2P5DK28"/>
<dbReference type="EMBL" id="JXTC01000265">
    <property type="protein sequence ID" value="PON73638.1"/>
    <property type="molecule type" value="Genomic_DNA"/>
</dbReference>
<evidence type="ECO:0000313" key="1">
    <source>
        <dbReference type="EMBL" id="PON73638.1"/>
    </source>
</evidence>
<reference evidence="2" key="1">
    <citation type="submission" date="2016-06" db="EMBL/GenBank/DDBJ databases">
        <title>Parallel loss of symbiosis genes in relatives of nitrogen-fixing non-legume Parasponia.</title>
        <authorList>
            <person name="Van Velzen R."/>
            <person name="Holmer R."/>
            <person name="Bu F."/>
            <person name="Rutten L."/>
            <person name="Van Zeijl A."/>
            <person name="Liu W."/>
            <person name="Santuari L."/>
            <person name="Cao Q."/>
            <person name="Sharma T."/>
            <person name="Shen D."/>
            <person name="Roswanjaya Y."/>
            <person name="Wardhani T."/>
            <person name="Kalhor M.S."/>
            <person name="Jansen J."/>
            <person name="Van den Hoogen J."/>
            <person name="Gungor B."/>
            <person name="Hartog M."/>
            <person name="Hontelez J."/>
            <person name="Verver J."/>
            <person name="Yang W.-C."/>
            <person name="Schijlen E."/>
            <person name="Repin R."/>
            <person name="Schilthuizen M."/>
            <person name="Schranz E."/>
            <person name="Heidstra R."/>
            <person name="Miyata K."/>
            <person name="Fedorova E."/>
            <person name="Kohlen W."/>
            <person name="Bisseling T."/>
            <person name="Smit S."/>
            <person name="Geurts R."/>
        </authorList>
    </citation>
    <scope>NUCLEOTIDE SEQUENCE [LARGE SCALE GENOMIC DNA]</scope>
    <source>
        <strain evidence="2">cv. RG33-2</strain>
    </source>
</reference>
<dbReference type="Proteomes" id="UP000237000">
    <property type="component" value="Unassembled WGS sequence"/>
</dbReference>
<accession>A0A2P5DK28</accession>
<dbReference type="OrthoDB" id="8916572at2759"/>
<gene>
    <name evidence="1" type="ORF">TorRG33x02_248960</name>
</gene>
<evidence type="ECO:0000313" key="2">
    <source>
        <dbReference type="Proteomes" id="UP000237000"/>
    </source>
</evidence>
<organism evidence="1 2">
    <name type="scientific">Trema orientale</name>
    <name type="common">Charcoal tree</name>
    <name type="synonym">Celtis orientalis</name>
    <dbReference type="NCBI Taxonomy" id="63057"/>
    <lineage>
        <taxon>Eukaryota</taxon>
        <taxon>Viridiplantae</taxon>
        <taxon>Streptophyta</taxon>
        <taxon>Embryophyta</taxon>
        <taxon>Tracheophyta</taxon>
        <taxon>Spermatophyta</taxon>
        <taxon>Magnoliopsida</taxon>
        <taxon>eudicotyledons</taxon>
        <taxon>Gunneridae</taxon>
        <taxon>Pentapetalae</taxon>
        <taxon>rosids</taxon>
        <taxon>fabids</taxon>
        <taxon>Rosales</taxon>
        <taxon>Cannabaceae</taxon>
        <taxon>Trema</taxon>
    </lineage>
</organism>
<feature type="non-terminal residue" evidence="1">
    <location>
        <position position="1"/>
    </location>
</feature>
<protein>
    <submittedName>
        <fullName evidence="1">Uncharacterized protein</fullName>
    </submittedName>
</protein>
<proteinExistence type="predicted"/>